<comment type="cofactor">
    <cofactor evidence="1">
        <name>Mg(2+)</name>
        <dbReference type="ChEBI" id="CHEBI:18420"/>
    </cofactor>
</comment>
<sequence length="253" mass="28243">MVRLLFRADDLGYSETVNYGIEKTVRQGLIGSVGVMPNMPAAIHGLQLLEGTGVCLGQHTNICLGKPCADPARIPSLLDENGNLKSSRAYREAWKKGECFTVLDEMVLEIEAQYQRFVELTGIQPAYFEGHAVLSHHLQQGLAIVAERHGLKYSDMFPGDETGRFAGKPIAACAMHSMEPDYDLWQALRDAVDKARTDMPNVFVCHPGYLDAFLLRSSSLTVNRTKEVEMLCDPAVARWLRQQDVELIRYSDL</sequence>
<evidence type="ECO:0000256" key="3">
    <source>
        <dbReference type="ARBA" id="ARBA00022801"/>
    </source>
</evidence>
<keyword evidence="4" id="KW-0460">Magnesium</keyword>
<evidence type="ECO:0000256" key="2">
    <source>
        <dbReference type="ARBA" id="ARBA00022723"/>
    </source>
</evidence>
<evidence type="ECO:0000256" key="4">
    <source>
        <dbReference type="ARBA" id="ARBA00022842"/>
    </source>
</evidence>
<keyword evidence="5" id="KW-0119">Carbohydrate metabolism</keyword>
<dbReference type="Gene3D" id="3.20.20.370">
    <property type="entry name" value="Glycoside hydrolase/deacetylase"/>
    <property type="match status" value="1"/>
</dbReference>
<keyword evidence="2" id="KW-0479">Metal-binding</keyword>
<name>A0A9D2ER25_9FIRM</name>
<dbReference type="Proteomes" id="UP000824048">
    <property type="component" value="Unassembled WGS sequence"/>
</dbReference>
<dbReference type="PANTHER" id="PTHR31609">
    <property type="entry name" value="YDJC DEACETYLASE FAMILY MEMBER"/>
    <property type="match status" value="1"/>
</dbReference>
<proteinExistence type="predicted"/>
<organism evidence="6 7">
    <name type="scientific">Candidatus Gemmiger excrementigallinarum</name>
    <dbReference type="NCBI Taxonomy" id="2838609"/>
    <lineage>
        <taxon>Bacteria</taxon>
        <taxon>Bacillati</taxon>
        <taxon>Bacillota</taxon>
        <taxon>Clostridia</taxon>
        <taxon>Eubacteriales</taxon>
        <taxon>Gemmiger</taxon>
    </lineage>
</organism>
<dbReference type="CDD" id="cd10805">
    <property type="entry name" value="YdjC_like_1"/>
    <property type="match status" value="1"/>
</dbReference>
<accession>A0A9D2ER25</accession>
<dbReference type="GO" id="GO:0016787">
    <property type="term" value="F:hydrolase activity"/>
    <property type="evidence" value="ECO:0007669"/>
    <property type="project" value="UniProtKB-KW"/>
</dbReference>
<dbReference type="GO" id="GO:0019213">
    <property type="term" value="F:deacetylase activity"/>
    <property type="evidence" value="ECO:0007669"/>
    <property type="project" value="TreeGrafter"/>
</dbReference>
<dbReference type="Pfam" id="PF04794">
    <property type="entry name" value="YdjC"/>
    <property type="match status" value="1"/>
</dbReference>
<reference evidence="6" key="1">
    <citation type="journal article" date="2021" name="PeerJ">
        <title>Extensive microbial diversity within the chicken gut microbiome revealed by metagenomics and culture.</title>
        <authorList>
            <person name="Gilroy R."/>
            <person name="Ravi A."/>
            <person name="Getino M."/>
            <person name="Pursley I."/>
            <person name="Horton D.L."/>
            <person name="Alikhan N.F."/>
            <person name="Baker D."/>
            <person name="Gharbi K."/>
            <person name="Hall N."/>
            <person name="Watson M."/>
            <person name="Adriaenssens E.M."/>
            <person name="Foster-Nyarko E."/>
            <person name="Jarju S."/>
            <person name="Secka A."/>
            <person name="Antonio M."/>
            <person name="Oren A."/>
            <person name="Chaudhuri R.R."/>
            <person name="La Ragione R."/>
            <person name="Hildebrand F."/>
            <person name="Pallen M.J."/>
        </authorList>
    </citation>
    <scope>NUCLEOTIDE SEQUENCE</scope>
    <source>
        <strain evidence="6">ChiSxjej1B13-11774</strain>
    </source>
</reference>
<evidence type="ECO:0000313" key="7">
    <source>
        <dbReference type="Proteomes" id="UP000824048"/>
    </source>
</evidence>
<dbReference type="InterPro" id="IPR006879">
    <property type="entry name" value="YdjC-like"/>
</dbReference>
<dbReference type="GO" id="GO:0046872">
    <property type="term" value="F:metal ion binding"/>
    <property type="evidence" value="ECO:0007669"/>
    <property type="project" value="UniProtKB-KW"/>
</dbReference>
<reference evidence="6" key="2">
    <citation type="submission" date="2021-04" db="EMBL/GenBank/DDBJ databases">
        <authorList>
            <person name="Gilroy R."/>
        </authorList>
    </citation>
    <scope>NUCLEOTIDE SEQUENCE</scope>
    <source>
        <strain evidence="6">ChiSxjej1B13-11774</strain>
    </source>
</reference>
<dbReference type="PANTHER" id="PTHR31609:SF1">
    <property type="entry name" value="CARBOHYDRATE DEACETYLASE"/>
    <property type="match status" value="1"/>
</dbReference>
<evidence type="ECO:0000313" key="6">
    <source>
        <dbReference type="EMBL" id="HIZ41920.1"/>
    </source>
</evidence>
<evidence type="ECO:0000256" key="1">
    <source>
        <dbReference type="ARBA" id="ARBA00001946"/>
    </source>
</evidence>
<dbReference type="GO" id="GO:0005975">
    <property type="term" value="P:carbohydrate metabolic process"/>
    <property type="evidence" value="ECO:0007669"/>
    <property type="project" value="InterPro"/>
</dbReference>
<comment type="caution">
    <text evidence="6">The sequence shown here is derived from an EMBL/GenBank/DDBJ whole genome shotgun (WGS) entry which is preliminary data.</text>
</comment>
<protein>
    <submittedName>
        <fullName evidence="6">ChbG/HpnK family deacetylase</fullName>
    </submittedName>
</protein>
<gene>
    <name evidence="6" type="ORF">H9811_05080</name>
</gene>
<keyword evidence="3" id="KW-0378">Hydrolase</keyword>
<evidence type="ECO:0000256" key="5">
    <source>
        <dbReference type="ARBA" id="ARBA00023277"/>
    </source>
</evidence>
<dbReference type="AlphaFoldDB" id="A0A9D2ER25"/>
<dbReference type="InterPro" id="IPR011330">
    <property type="entry name" value="Glyco_hydro/deAcase_b/a-brl"/>
</dbReference>
<dbReference type="SUPFAM" id="SSF88713">
    <property type="entry name" value="Glycoside hydrolase/deacetylase"/>
    <property type="match status" value="1"/>
</dbReference>
<dbReference type="EMBL" id="DXBP01000032">
    <property type="protein sequence ID" value="HIZ41920.1"/>
    <property type="molecule type" value="Genomic_DNA"/>
</dbReference>